<feature type="active site" description="Proton donor" evidence="2">
    <location>
        <position position="220"/>
    </location>
</feature>
<dbReference type="EC" id="5.3.1.23" evidence="2"/>
<feature type="binding site" evidence="2">
    <location>
        <begin position="46"/>
        <end position="48"/>
    </location>
    <ligand>
        <name>substrate</name>
    </ligand>
</feature>
<comment type="pathway">
    <text evidence="2">Amino-acid biosynthesis; L-methionine biosynthesis via salvage pathway; L-methionine from S-methyl-5-thio-alpha-D-ribose 1-phosphate: step 1/6.</text>
</comment>
<dbReference type="InterPro" id="IPR042529">
    <property type="entry name" value="IF_2B-like_C"/>
</dbReference>
<dbReference type="PANTHER" id="PTHR43475:SF1">
    <property type="entry name" value="METHYLTHIORIBOSE-1-PHOSPHATE ISOMERASE"/>
    <property type="match status" value="1"/>
</dbReference>
<dbReference type="Gene3D" id="3.40.50.10470">
    <property type="entry name" value="Translation initiation factor eif-2b, domain 2"/>
    <property type="match status" value="1"/>
</dbReference>
<feature type="binding site" evidence="2">
    <location>
        <position position="80"/>
    </location>
    <ligand>
        <name>substrate</name>
    </ligand>
</feature>
<name>A0ABS9EP21_9BACT</name>
<gene>
    <name evidence="2 3" type="primary">mtnA</name>
    <name evidence="3" type="ORF">L2W38_04220</name>
</gene>
<keyword evidence="2" id="KW-0028">Amino-acid biosynthesis</keyword>
<accession>A0ABS9EP21</accession>
<dbReference type="PANTHER" id="PTHR43475">
    <property type="entry name" value="METHYLTHIORIBOSE-1-PHOSPHATE ISOMERASE"/>
    <property type="match status" value="1"/>
</dbReference>
<dbReference type="HAMAP" id="MF_01678">
    <property type="entry name" value="Salvage_MtnA"/>
    <property type="match status" value="1"/>
</dbReference>
<dbReference type="GO" id="GO:0046523">
    <property type="term" value="F:S-methyl-5-thioribose-1-phosphate isomerase activity"/>
    <property type="evidence" value="ECO:0007669"/>
    <property type="project" value="UniProtKB-EC"/>
</dbReference>
<organism evidence="3 4">
    <name type="scientific">Dethiosulfovibrio marinus</name>
    <dbReference type="NCBI Taxonomy" id="133532"/>
    <lineage>
        <taxon>Bacteria</taxon>
        <taxon>Thermotogati</taxon>
        <taxon>Synergistota</taxon>
        <taxon>Synergistia</taxon>
        <taxon>Synergistales</taxon>
        <taxon>Dethiosulfovibrionaceae</taxon>
        <taxon>Dethiosulfovibrio</taxon>
    </lineage>
</organism>
<keyword evidence="1 2" id="KW-0413">Isomerase</keyword>
<evidence type="ECO:0000256" key="2">
    <source>
        <dbReference type="HAMAP-Rule" id="MF_01678"/>
    </source>
</evidence>
<dbReference type="Pfam" id="PF01008">
    <property type="entry name" value="IF-2B"/>
    <property type="match status" value="1"/>
</dbReference>
<dbReference type="NCBIfam" id="NF004326">
    <property type="entry name" value="PRK05720.1"/>
    <property type="match status" value="1"/>
</dbReference>
<dbReference type="InterPro" id="IPR005251">
    <property type="entry name" value="IF-M1Pi"/>
</dbReference>
<dbReference type="InterPro" id="IPR037171">
    <property type="entry name" value="NagB/RpiA_transferase-like"/>
</dbReference>
<evidence type="ECO:0000313" key="4">
    <source>
        <dbReference type="Proteomes" id="UP001200430"/>
    </source>
</evidence>
<feature type="site" description="Transition state stabilizer" evidence="2">
    <location>
        <position position="140"/>
    </location>
</feature>
<sequence length="340" mass="36503">MVPDTLKWSEGELALLDQTKLPWEVAFVRCRTCEEVALAIKSMVVRGAPAIGVAAAYGMALARLAGENMQESRSLLMSTRPTAVNLRWALERMDRLTGASPAAVVDEAVAIHREDLNINKAIGENGASLIPDGATVVTHCNAGAIATAGWGTALGVLRSCVDSGKRIRVYADETRPRLQGGRLTAWELQEDGIDVTVMTDGMAAWLMKREKIDAVLVGADRIAMNGDTANKIGTYGLSIVAKSHGVPFYVAAPMSTFDEGLSDGDGIPIEERDGSEIRSPYGSKLIPEDVPIWNPGFDVTPGENVTAIVTEMGVLRPPYIESIAEAIDRRPKDERGCADR</sequence>
<protein>
    <recommendedName>
        <fullName evidence="2">Methylthioribose-1-phosphate isomerase</fullName>
        <shortName evidence="2">M1Pi</shortName>
        <shortName evidence="2">MTR-1-P isomerase</shortName>
        <ecNumber evidence="2">5.3.1.23</ecNumber>
    </recommendedName>
    <alternativeName>
        <fullName evidence="2">S-methyl-5-thioribose-1-phosphate isomerase</fullName>
    </alternativeName>
</protein>
<dbReference type="NCBIfam" id="TIGR00524">
    <property type="entry name" value="eIF-2B_rel"/>
    <property type="match status" value="1"/>
</dbReference>
<keyword evidence="4" id="KW-1185">Reference proteome</keyword>
<evidence type="ECO:0000313" key="3">
    <source>
        <dbReference type="EMBL" id="MCF4142021.1"/>
    </source>
</evidence>
<proteinExistence type="inferred from homology"/>
<dbReference type="InterPro" id="IPR011559">
    <property type="entry name" value="Initiation_fac_2B_a/b/d"/>
</dbReference>
<dbReference type="RefSeq" id="WP_236098777.1">
    <property type="nucleotide sequence ID" value="NZ_JAKGUD010000003.1"/>
</dbReference>
<dbReference type="SUPFAM" id="SSF100950">
    <property type="entry name" value="NagB/RpiA/CoA transferase-like"/>
    <property type="match status" value="1"/>
</dbReference>
<evidence type="ECO:0000256" key="1">
    <source>
        <dbReference type="ARBA" id="ARBA00023235"/>
    </source>
</evidence>
<dbReference type="NCBIfam" id="TIGR00512">
    <property type="entry name" value="salvage_mtnA"/>
    <property type="match status" value="1"/>
</dbReference>
<keyword evidence="2" id="KW-0486">Methionine biosynthesis</keyword>
<dbReference type="Gene3D" id="1.20.120.420">
    <property type="entry name" value="translation initiation factor eif-2b, domain 1"/>
    <property type="match status" value="1"/>
</dbReference>
<dbReference type="InterPro" id="IPR027363">
    <property type="entry name" value="M1Pi_N"/>
</dbReference>
<dbReference type="EMBL" id="JAKGUD010000003">
    <property type="protein sequence ID" value="MCF4142021.1"/>
    <property type="molecule type" value="Genomic_DNA"/>
</dbReference>
<dbReference type="Proteomes" id="UP001200430">
    <property type="component" value="Unassembled WGS sequence"/>
</dbReference>
<feature type="binding site" evidence="2">
    <location>
        <position position="179"/>
    </location>
    <ligand>
        <name>substrate</name>
    </ligand>
</feature>
<feature type="binding site" evidence="2">
    <location>
        <begin position="230"/>
        <end position="231"/>
    </location>
    <ligand>
        <name>substrate</name>
    </ligand>
</feature>
<comment type="caution">
    <text evidence="3">The sequence shown here is derived from an EMBL/GenBank/DDBJ whole genome shotgun (WGS) entry which is preliminary data.</text>
</comment>
<comment type="catalytic activity">
    <reaction evidence="2">
        <text>5-(methylsulfanyl)-alpha-D-ribose 1-phosphate = 5-(methylsulfanyl)-D-ribulose 1-phosphate</text>
        <dbReference type="Rhea" id="RHEA:19989"/>
        <dbReference type="ChEBI" id="CHEBI:58533"/>
        <dbReference type="ChEBI" id="CHEBI:58548"/>
        <dbReference type="EC" id="5.3.1.23"/>
    </reaction>
</comment>
<dbReference type="InterPro" id="IPR000649">
    <property type="entry name" value="IF-2B-related"/>
</dbReference>
<comment type="similarity">
    <text evidence="2">Belongs to the EIF-2B alpha/beta/delta subunits family. MtnA subfamily.</text>
</comment>
<reference evidence="3 4" key="1">
    <citation type="submission" date="2022-01" db="EMBL/GenBank/DDBJ databases">
        <title>Dethiosulfovibrio faecalis sp. nov., a novel proteolytic, non-sulfur-reducing bacterium isolated from a marine aquaculture solid waste bioreactor.</title>
        <authorList>
            <person name="Grabowski S."/>
            <person name="Apolinario E."/>
            <person name="Schneider N."/>
            <person name="Marshall C.W."/>
            <person name="Sowers K.R."/>
        </authorList>
    </citation>
    <scope>NUCLEOTIDE SEQUENCE [LARGE SCALE GENOMIC DNA]</scope>
    <source>
        <strain evidence="3 4">DSM 12537</strain>
    </source>
</reference>
<comment type="function">
    <text evidence="2">Catalyzes the interconversion of methylthioribose-1-phosphate (MTR-1-P) into methylthioribulose-1-phosphate (MTRu-1-P).</text>
</comment>